<gene>
    <name evidence="2" type="ORF">PCOR1329_LOCUS84929</name>
</gene>
<accession>A0ABN9YGV2</accession>
<evidence type="ECO:0000313" key="2">
    <source>
        <dbReference type="EMBL" id="CAK0910883.1"/>
    </source>
</evidence>
<feature type="compositionally biased region" description="Basic residues" evidence="1">
    <location>
        <begin position="71"/>
        <end position="83"/>
    </location>
</feature>
<feature type="region of interest" description="Disordered" evidence="1">
    <location>
        <begin position="1"/>
        <end position="21"/>
    </location>
</feature>
<evidence type="ECO:0000256" key="1">
    <source>
        <dbReference type="SAM" id="MobiDB-lite"/>
    </source>
</evidence>
<evidence type="ECO:0000313" key="3">
    <source>
        <dbReference type="Proteomes" id="UP001189429"/>
    </source>
</evidence>
<feature type="compositionally biased region" description="Low complexity" evidence="1">
    <location>
        <begin position="56"/>
        <end position="70"/>
    </location>
</feature>
<feature type="non-terminal residue" evidence="2">
    <location>
        <position position="143"/>
    </location>
</feature>
<dbReference type="Proteomes" id="UP001189429">
    <property type="component" value="Unassembled WGS sequence"/>
</dbReference>
<comment type="caution">
    <text evidence="2">The sequence shown here is derived from an EMBL/GenBank/DDBJ whole genome shotgun (WGS) entry which is preliminary data.</text>
</comment>
<keyword evidence="3" id="KW-1185">Reference proteome</keyword>
<sequence length="143" mass="15482">MGHDCSPLLGPRGDPPEPPAVAADELFARQDGFRRRLPLRFLRGSAQQPHADDGPHGAPAGAEAAQLRRPAGGRRARRRRRAPVRGPGLLRRARMAHVPPSGAAPAAAQLLQLRLVRPADHHRLAAELADCRRDAPAELRADR</sequence>
<name>A0ABN9YGV2_9DINO</name>
<dbReference type="EMBL" id="CAUYUJ010022481">
    <property type="protein sequence ID" value="CAK0910883.1"/>
    <property type="molecule type" value="Genomic_DNA"/>
</dbReference>
<reference evidence="2" key="1">
    <citation type="submission" date="2023-10" db="EMBL/GenBank/DDBJ databases">
        <authorList>
            <person name="Chen Y."/>
            <person name="Shah S."/>
            <person name="Dougan E. K."/>
            <person name="Thang M."/>
            <person name="Chan C."/>
        </authorList>
    </citation>
    <scope>NUCLEOTIDE SEQUENCE [LARGE SCALE GENOMIC DNA]</scope>
</reference>
<proteinExistence type="predicted"/>
<feature type="region of interest" description="Disordered" evidence="1">
    <location>
        <begin position="41"/>
        <end position="89"/>
    </location>
</feature>
<organism evidence="2 3">
    <name type="scientific">Prorocentrum cordatum</name>
    <dbReference type="NCBI Taxonomy" id="2364126"/>
    <lineage>
        <taxon>Eukaryota</taxon>
        <taxon>Sar</taxon>
        <taxon>Alveolata</taxon>
        <taxon>Dinophyceae</taxon>
        <taxon>Prorocentrales</taxon>
        <taxon>Prorocentraceae</taxon>
        <taxon>Prorocentrum</taxon>
    </lineage>
</organism>
<protein>
    <submittedName>
        <fullName evidence="2">Uncharacterized protein</fullName>
    </submittedName>
</protein>